<gene>
    <name evidence="1" type="ORF">KIN20_032598</name>
</gene>
<organism evidence="1 2">
    <name type="scientific">Parelaphostrongylus tenuis</name>
    <name type="common">Meningeal worm</name>
    <dbReference type="NCBI Taxonomy" id="148309"/>
    <lineage>
        <taxon>Eukaryota</taxon>
        <taxon>Metazoa</taxon>
        <taxon>Ecdysozoa</taxon>
        <taxon>Nematoda</taxon>
        <taxon>Chromadorea</taxon>
        <taxon>Rhabditida</taxon>
        <taxon>Rhabditina</taxon>
        <taxon>Rhabditomorpha</taxon>
        <taxon>Strongyloidea</taxon>
        <taxon>Metastrongylidae</taxon>
        <taxon>Parelaphostrongylus</taxon>
    </lineage>
</organism>
<comment type="caution">
    <text evidence="1">The sequence shown here is derived from an EMBL/GenBank/DDBJ whole genome shotgun (WGS) entry which is preliminary data.</text>
</comment>
<dbReference type="EMBL" id="JAHQIW010006862">
    <property type="protein sequence ID" value="KAJ1370795.1"/>
    <property type="molecule type" value="Genomic_DNA"/>
</dbReference>
<proteinExistence type="predicted"/>
<name>A0AAD5R6U7_PARTN</name>
<dbReference type="Proteomes" id="UP001196413">
    <property type="component" value="Unassembled WGS sequence"/>
</dbReference>
<accession>A0AAD5R6U7</accession>
<sequence>MHECYVGENAIEEARKINGCWSDGTVAERTDRKPIGCEGKTQNVDDYSGKNIKLDVMKWKRYNAAQKKPERSERTIQL</sequence>
<dbReference type="AlphaFoldDB" id="A0AAD5R6U7"/>
<evidence type="ECO:0000313" key="2">
    <source>
        <dbReference type="Proteomes" id="UP001196413"/>
    </source>
</evidence>
<reference evidence="1" key="1">
    <citation type="submission" date="2021-06" db="EMBL/GenBank/DDBJ databases">
        <title>Parelaphostrongylus tenuis whole genome reference sequence.</title>
        <authorList>
            <person name="Garwood T.J."/>
            <person name="Larsen P.A."/>
            <person name="Fountain-Jones N.M."/>
            <person name="Garbe J.R."/>
            <person name="Macchietto M.G."/>
            <person name="Kania S.A."/>
            <person name="Gerhold R.W."/>
            <person name="Richards J.E."/>
            <person name="Wolf T.M."/>
        </authorList>
    </citation>
    <scope>NUCLEOTIDE SEQUENCE</scope>
    <source>
        <strain evidence="1">MNPRO001-30</strain>
        <tissue evidence="1">Meninges</tissue>
    </source>
</reference>
<protein>
    <submittedName>
        <fullName evidence="1">Uncharacterized protein</fullName>
    </submittedName>
</protein>
<evidence type="ECO:0000313" key="1">
    <source>
        <dbReference type="EMBL" id="KAJ1370795.1"/>
    </source>
</evidence>
<keyword evidence="2" id="KW-1185">Reference proteome</keyword>